<dbReference type="KEGG" id="amin:AUMI_16860"/>
<proteinExistence type="predicted"/>
<evidence type="ECO:0000259" key="1">
    <source>
        <dbReference type="Pfam" id="PF07969"/>
    </source>
</evidence>
<dbReference type="InterPro" id="IPR011059">
    <property type="entry name" value="Metal-dep_hydrolase_composite"/>
</dbReference>
<dbReference type="Gene3D" id="2.30.40.10">
    <property type="entry name" value="Urease, subunit C, domain 1"/>
    <property type="match status" value="1"/>
</dbReference>
<evidence type="ECO:0000313" key="2">
    <source>
        <dbReference type="EMBL" id="BAU99228.1"/>
    </source>
</evidence>
<accession>A0A173LWJ2</accession>
<dbReference type="PANTHER" id="PTHR22642:SF2">
    <property type="entry name" value="PROTEIN LONG AFTER FAR-RED 3"/>
    <property type="match status" value="1"/>
</dbReference>
<dbReference type="Pfam" id="PF07969">
    <property type="entry name" value="Amidohydro_3"/>
    <property type="match status" value="1"/>
</dbReference>
<dbReference type="Proteomes" id="UP000243847">
    <property type="component" value="Chromosome sequence1"/>
</dbReference>
<dbReference type="OrthoDB" id="3173428at2"/>
<dbReference type="EMBL" id="AP017457">
    <property type="protein sequence ID" value="BAU99228.1"/>
    <property type="molecule type" value="Genomic_DNA"/>
</dbReference>
<feature type="domain" description="Amidohydrolase 3" evidence="1">
    <location>
        <begin position="52"/>
        <end position="544"/>
    </location>
</feature>
<dbReference type="SUPFAM" id="SSF51556">
    <property type="entry name" value="Metallo-dependent hydrolases"/>
    <property type="match status" value="1"/>
</dbReference>
<gene>
    <name evidence="2" type="ORF">AUMI_16860</name>
</gene>
<dbReference type="GeneID" id="80451876"/>
<reference evidence="2 3" key="1">
    <citation type="journal article" date="2016" name="Genome Announc.">
        <title>Complete Genome Sequence of Aurantimicrobium minutum Type Strain KNCT, a Planktonic Ultramicrobacterium Isolated from River Water.</title>
        <authorList>
            <person name="Nakai R."/>
            <person name="Fujisawa T."/>
            <person name="Nakamura Y."/>
            <person name="Nishide H."/>
            <person name="Uchiyama I."/>
            <person name="Baba T."/>
            <person name="Toyoda A."/>
            <person name="Fujiyama A."/>
            <person name="Naganuma T."/>
            <person name="Niki H."/>
        </authorList>
    </citation>
    <scope>NUCLEOTIDE SEQUENCE [LARGE SCALE GENOMIC DNA]</scope>
    <source>
        <strain evidence="2 3">KNC</strain>
    </source>
</reference>
<dbReference type="AlphaFoldDB" id="A0A173LWJ2"/>
<dbReference type="InterPro" id="IPR033932">
    <property type="entry name" value="YtcJ-like"/>
</dbReference>
<evidence type="ECO:0000313" key="3">
    <source>
        <dbReference type="Proteomes" id="UP000243847"/>
    </source>
</evidence>
<dbReference type="GO" id="GO:0016810">
    <property type="term" value="F:hydrolase activity, acting on carbon-nitrogen (but not peptide) bonds"/>
    <property type="evidence" value="ECO:0007669"/>
    <property type="project" value="InterPro"/>
</dbReference>
<protein>
    <submittedName>
        <fullName evidence="2">Amidohydrolase</fullName>
    </submittedName>
</protein>
<dbReference type="InterPro" id="IPR013108">
    <property type="entry name" value="Amidohydro_3"/>
</dbReference>
<dbReference type="PANTHER" id="PTHR22642">
    <property type="entry name" value="IMIDAZOLONEPROPIONASE"/>
    <property type="match status" value="1"/>
</dbReference>
<keyword evidence="2" id="KW-0378">Hydrolase</keyword>
<dbReference type="InterPro" id="IPR032466">
    <property type="entry name" value="Metal_Hydrolase"/>
</dbReference>
<dbReference type="Gene3D" id="3.20.20.140">
    <property type="entry name" value="Metal-dependent hydrolases"/>
    <property type="match status" value="1"/>
</dbReference>
<organism evidence="2 3">
    <name type="scientific">Aurantimicrobium minutum</name>
    <dbReference type="NCBI Taxonomy" id="708131"/>
    <lineage>
        <taxon>Bacteria</taxon>
        <taxon>Bacillati</taxon>
        <taxon>Actinomycetota</taxon>
        <taxon>Actinomycetes</taxon>
        <taxon>Micrococcales</taxon>
        <taxon>Microbacteriaceae</taxon>
        <taxon>Aurantimicrobium</taxon>
    </lineage>
</organism>
<dbReference type="Gene3D" id="3.10.310.70">
    <property type="match status" value="1"/>
</dbReference>
<dbReference type="CDD" id="cd01300">
    <property type="entry name" value="YtcJ_like"/>
    <property type="match status" value="1"/>
</dbReference>
<sequence>MAVDLIIKASSIITMDPHNPRAEAVAVDTVAGTIAAVGAFSDLQSANPSADVKDLGKTVLTPGLIDPHSHPALSGLSTQSPAHWIAPYVGFPTFDDVTAYFTKVNAETPAGVPVAFNGLDRILHNAPELTNTLLDKYFPDRAVIVIDNSGHEVYFNTANITLLGWEDGKPPADPVGSRFGRNEDGTSNGRAYESAALLIAASKVLAAIGQHPLAPIAQWYKLMATNGITSTSEHTYESNQFKAYVAMAMAPDSPLRISLYHMSIEADCAEPIQIPVPENKLKKQGIKLWADGSPWVGTIAASFPYLDNETTRNANIPLGPGGEAMMNYNRAQLDEILDKLVPSGYQMAFHCNGDVGMDIVLDAYEHALSKHNLLGTDHRWRIEHLGACRRDQFDRAAQLGVCLSMSPFQFIYWGDLLDGTMFESSIGSQWQSVGDAFRSGASVSFHNDGSVSPPIPLLNMQAMVTRQTASGKVHGENQAVSLEDAMKAHTTNAAFQLGRDHEVGSIEAGKLADFCELSADPFTVDPHKLTELVTVQGTWVGGKRIDLDAFLAQVEAMDPTGHKELVHKAHSRKKCC</sequence>
<dbReference type="SUPFAM" id="SSF51338">
    <property type="entry name" value="Composite domain of metallo-dependent hydrolases"/>
    <property type="match status" value="1"/>
</dbReference>
<name>A0A173LWJ2_9MICO</name>
<dbReference type="RefSeq" id="WP_096381379.1">
    <property type="nucleotide sequence ID" value="NZ_AP017457.1"/>
</dbReference>